<dbReference type="Proteomes" id="UP000635726">
    <property type="component" value="Unassembled WGS sequence"/>
</dbReference>
<sequence>MVARIDLPGQAWVQAAGLFVMTSELAHFRDELLYIGTSQSSLPQAIQDINLILHRVPVKGDPGQEIKASKGAFICCSV</sequence>
<evidence type="ECO:0000313" key="2">
    <source>
        <dbReference type="Proteomes" id="UP000635726"/>
    </source>
</evidence>
<organism evidence="1 2">
    <name type="scientific">Deinococcus aquiradiocola</name>
    <dbReference type="NCBI Taxonomy" id="393059"/>
    <lineage>
        <taxon>Bacteria</taxon>
        <taxon>Thermotogati</taxon>
        <taxon>Deinococcota</taxon>
        <taxon>Deinococci</taxon>
        <taxon>Deinococcales</taxon>
        <taxon>Deinococcaceae</taxon>
        <taxon>Deinococcus</taxon>
    </lineage>
</organism>
<keyword evidence="2" id="KW-1185">Reference proteome</keyword>
<gene>
    <name evidence="1" type="ORF">GCM10008939_07830</name>
</gene>
<comment type="caution">
    <text evidence="1">The sequence shown here is derived from an EMBL/GenBank/DDBJ whole genome shotgun (WGS) entry which is preliminary data.</text>
</comment>
<protein>
    <submittedName>
        <fullName evidence="1">Uncharacterized protein</fullName>
    </submittedName>
</protein>
<dbReference type="AlphaFoldDB" id="A0A917P834"/>
<reference evidence="1" key="1">
    <citation type="journal article" date="2014" name="Int. J. Syst. Evol. Microbiol.">
        <title>Complete genome sequence of Corynebacterium casei LMG S-19264T (=DSM 44701T), isolated from a smear-ripened cheese.</title>
        <authorList>
            <consortium name="US DOE Joint Genome Institute (JGI-PGF)"/>
            <person name="Walter F."/>
            <person name="Albersmeier A."/>
            <person name="Kalinowski J."/>
            <person name="Ruckert C."/>
        </authorList>
    </citation>
    <scope>NUCLEOTIDE SEQUENCE</scope>
    <source>
        <strain evidence="1">JCM 14371</strain>
    </source>
</reference>
<proteinExistence type="predicted"/>
<dbReference type="RefSeq" id="WP_188960872.1">
    <property type="nucleotide sequence ID" value="NZ_BMOE01000001.1"/>
</dbReference>
<dbReference type="EMBL" id="BMOE01000001">
    <property type="protein sequence ID" value="GGJ66228.1"/>
    <property type="molecule type" value="Genomic_DNA"/>
</dbReference>
<reference evidence="1" key="2">
    <citation type="submission" date="2020-09" db="EMBL/GenBank/DDBJ databases">
        <authorList>
            <person name="Sun Q."/>
            <person name="Ohkuma M."/>
        </authorList>
    </citation>
    <scope>NUCLEOTIDE SEQUENCE</scope>
    <source>
        <strain evidence="1">JCM 14371</strain>
    </source>
</reference>
<accession>A0A917P834</accession>
<name>A0A917P834_9DEIO</name>
<evidence type="ECO:0000313" key="1">
    <source>
        <dbReference type="EMBL" id="GGJ66228.1"/>
    </source>
</evidence>